<name>A0A6P6XIN8_COFAR</name>
<feature type="domain" description="Elongation factor P C-terminal" evidence="7">
    <location>
        <begin position="215"/>
        <end position="270"/>
    </location>
</feature>
<dbReference type="GO" id="GO:0043043">
    <property type="term" value="P:peptide biosynthetic process"/>
    <property type="evidence" value="ECO:0007669"/>
    <property type="project" value="InterPro"/>
</dbReference>
<dbReference type="SMART" id="SM01185">
    <property type="entry name" value="EFP"/>
    <property type="match status" value="1"/>
</dbReference>
<dbReference type="CDD" id="cd04470">
    <property type="entry name" value="S1_EF-P_repeat_1"/>
    <property type="match status" value="1"/>
</dbReference>
<dbReference type="InterPro" id="IPR012340">
    <property type="entry name" value="NA-bd_OB-fold"/>
</dbReference>
<dbReference type="GeneID" id="113742935"/>
<dbReference type="PANTHER" id="PTHR30053:SF14">
    <property type="entry name" value="TRANSLATION ELONGATION FACTOR KOW-LIKE DOMAIN-CONTAINING PROTEIN"/>
    <property type="match status" value="1"/>
</dbReference>
<comment type="similarity">
    <text evidence="3">Belongs to the elongation factor P family.</text>
</comment>
<evidence type="ECO:0000256" key="1">
    <source>
        <dbReference type="ARBA" id="ARBA00004496"/>
    </source>
</evidence>
<dbReference type="GO" id="GO:0003746">
    <property type="term" value="F:translation elongation factor activity"/>
    <property type="evidence" value="ECO:0007669"/>
    <property type="project" value="UniProtKB-KW"/>
</dbReference>
<dbReference type="HAMAP" id="MF_00141">
    <property type="entry name" value="EF_P"/>
    <property type="match status" value="1"/>
</dbReference>
<keyword evidence="4" id="KW-0963">Cytoplasm</keyword>
<dbReference type="Gene3D" id="2.40.50.140">
    <property type="entry name" value="Nucleic acid-binding proteins"/>
    <property type="match status" value="2"/>
</dbReference>
<dbReference type="AlphaFoldDB" id="A0A6P6XIN8"/>
<comment type="subcellular location">
    <subcellularLocation>
        <location evidence="1">Cytoplasm</location>
    </subcellularLocation>
</comment>
<dbReference type="UniPathway" id="UPA00345"/>
<keyword evidence="9" id="KW-1185">Reference proteome</keyword>
<organism evidence="9 10">
    <name type="scientific">Coffea arabica</name>
    <name type="common">Arabian coffee</name>
    <dbReference type="NCBI Taxonomy" id="13443"/>
    <lineage>
        <taxon>Eukaryota</taxon>
        <taxon>Viridiplantae</taxon>
        <taxon>Streptophyta</taxon>
        <taxon>Embryophyta</taxon>
        <taxon>Tracheophyta</taxon>
        <taxon>Spermatophyta</taxon>
        <taxon>Magnoliopsida</taxon>
        <taxon>eudicotyledons</taxon>
        <taxon>Gunneridae</taxon>
        <taxon>Pentapetalae</taxon>
        <taxon>asterids</taxon>
        <taxon>lamiids</taxon>
        <taxon>Gentianales</taxon>
        <taxon>Rubiaceae</taxon>
        <taxon>Ixoroideae</taxon>
        <taxon>Gardenieae complex</taxon>
        <taxon>Bertiereae - Coffeeae clade</taxon>
        <taxon>Coffeeae</taxon>
        <taxon>Coffea</taxon>
    </lineage>
</organism>
<dbReference type="NCBIfam" id="NF001810">
    <property type="entry name" value="PRK00529.1"/>
    <property type="match status" value="1"/>
</dbReference>
<dbReference type="InterPro" id="IPR014722">
    <property type="entry name" value="Rib_uL2_dom2"/>
</dbReference>
<dbReference type="Gene3D" id="2.30.30.30">
    <property type="match status" value="1"/>
</dbReference>
<dbReference type="PANTHER" id="PTHR30053">
    <property type="entry name" value="ELONGATION FACTOR P"/>
    <property type="match status" value="1"/>
</dbReference>
<dbReference type="InterPro" id="IPR008991">
    <property type="entry name" value="Translation_prot_SH3-like_sf"/>
</dbReference>
<keyword evidence="5" id="KW-0251">Elongation factor</keyword>
<dbReference type="SMART" id="SM00841">
    <property type="entry name" value="Elong-fact-P_C"/>
    <property type="match status" value="1"/>
</dbReference>
<reference evidence="10" key="2">
    <citation type="submission" date="2025-08" db="UniProtKB">
        <authorList>
            <consortium name="RefSeq"/>
        </authorList>
    </citation>
    <scope>IDENTIFICATION</scope>
    <source>
        <tissue evidence="10">Leaves</tissue>
    </source>
</reference>
<dbReference type="InterPro" id="IPR011768">
    <property type="entry name" value="Transl_elongation_fac_P"/>
</dbReference>
<evidence type="ECO:0000256" key="5">
    <source>
        <dbReference type="ARBA" id="ARBA00022768"/>
    </source>
</evidence>
<dbReference type="InterPro" id="IPR015365">
    <property type="entry name" value="Elong-fact-P_C"/>
</dbReference>
<protein>
    <recommendedName>
        <fullName evidence="11">Elongation factor P-like</fullName>
    </recommendedName>
</protein>
<comment type="pathway">
    <text evidence="2">Protein biosynthesis; polypeptide chain elongation.</text>
</comment>
<dbReference type="Pfam" id="PF01132">
    <property type="entry name" value="EFP"/>
    <property type="match status" value="1"/>
</dbReference>
<proteinExistence type="inferred from homology"/>
<accession>A0A6P6XIN8</accession>
<evidence type="ECO:0000259" key="7">
    <source>
        <dbReference type="SMART" id="SM00841"/>
    </source>
</evidence>
<feature type="domain" description="Translation elongation factor P/YeiP central" evidence="8">
    <location>
        <begin position="153"/>
        <end position="207"/>
    </location>
</feature>
<dbReference type="InterPro" id="IPR013852">
    <property type="entry name" value="Transl_elong_P/YeiP_CS"/>
</dbReference>
<dbReference type="InterPro" id="IPR013185">
    <property type="entry name" value="Transl_elong_KOW-like"/>
</dbReference>
<evidence type="ECO:0000256" key="4">
    <source>
        <dbReference type="ARBA" id="ARBA00022490"/>
    </source>
</evidence>
<evidence type="ECO:0000259" key="8">
    <source>
        <dbReference type="SMART" id="SM01185"/>
    </source>
</evidence>
<dbReference type="InterPro" id="IPR020599">
    <property type="entry name" value="Transl_elong_fac_P/YeiP"/>
</dbReference>
<dbReference type="Proteomes" id="UP001652660">
    <property type="component" value="Chromosome 1c"/>
</dbReference>
<dbReference type="Pfam" id="PF09285">
    <property type="entry name" value="Elong-fact-P_C"/>
    <property type="match status" value="1"/>
</dbReference>
<dbReference type="PROSITE" id="PS01275">
    <property type="entry name" value="EFP"/>
    <property type="match status" value="1"/>
</dbReference>
<keyword evidence="6" id="KW-0648">Protein biosynthesis</keyword>
<dbReference type="GO" id="GO:0005829">
    <property type="term" value="C:cytosol"/>
    <property type="evidence" value="ECO:0007669"/>
    <property type="project" value="UniProtKB-ARBA"/>
</dbReference>
<evidence type="ECO:0008006" key="11">
    <source>
        <dbReference type="Google" id="ProtNLM"/>
    </source>
</evidence>
<evidence type="ECO:0000256" key="6">
    <source>
        <dbReference type="ARBA" id="ARBA00022917"/>
    </source>
</evidence>
<evidence type="ECO:0000256" key="3">
    <source>
        <dbReference type="ARBA" id="ARBA00009479"/>
    </source>
</evidence>
<dbReference type="SUPFAM" id="SSF50249">
    <property type="entry name" value="Nucleic acid-binding proteins"/>
    <property type="match status" value="2"/>
</dbReference>
<dbReference type="Pfam" id="PF08207">
    <property type="entry name" value="EFP_N"/>
    <property type="match status" value="1"/>
</dbReference>
<dbReference type="SUPFAM" id="SSF50104">
    <property type="entry name" value="Translation proteins SH3-like domain"/>
    <property type="match status" value="1"/>
</dbReference>
<dbReference type="InterPro" id="IPR001059">
    <property type="entry name" value="Transl_elong_P/YeiP_cen"/>
</dbReference>
<evidence type="ECO:0000256" key="2">
    <source>
        <dbReference type="ARBA" id="ARBA00004815"/>
    </source>
</evidence>
<evidence type="ECO:0000313" key="9">
    <source>
        <dbReference type="Proteomes" id="UP001652660"/>
    </source>
</evidence>
<gene>
    <name evidence="10" type="primary">LOC113742935</name>
</gene>
<evidence type="ECO:0000313" key="10">
    <source>
        <dbReference type="RefSeq" id="XP_027126796.2"/>
    </source>
</evidence>
<dbReference type="OrthoDB" id="10259892at2759"/>
<dbReference type="NCBIfam" id="TIGR00038">
    <property type="entry name" value="efp"/>
    <property type="match status" value="1"/>
</dbReference>
<dbReference type="RefSeq" id="XP_027126796.2">
    <property type="nucleotide sequence ID" value="XM_027270995.2"/>
</dbReference>
<reference evidence="9" key="1">
    <citation type="journal article" date="2025" name="Foods">
        <title>Unveiling the Microbial Signatures of Arabica Coffee Cherries: Insights into Ripeness Specific Diversity, Functional Traits, and Implications for Quality and Safety.</title>
        <authorList>
            <consortium name="RefSeq"/>
            <person name="Tenea G.N."/>
            <person name="Cifuentes V."/>
            <person name="Reyes P."/>
            <person name="Cevallos-Vallejos M."/>
        </authorList>
    </citation>
    <scope>NUCLEOTIDE SEQUENCE [LARGE SCALE GENOMIC DNA]</scope>
</reference>
<sequence length="271" mass="29643">MRGVVRSKVGRALYSVAAAAAAGTASATSAAAVSRNPLKHPGHDWLIVRTLASICWTTQSHSSYKVHTGAGALLASPWSITQLRHARFSGADVRPGNVIERKGKIYQVVKAQHTTQGRGGAIIQVELRDVDSGSKVNERFRTDESIEKVYVEEKSFSYLYNEDDIVVLMEPETYAQINVPKHLFGESLPYLQDDMKVKLQLYDEKPMSVSIPPKVTCTVAEAQVPIKGSTATPQYKKVKLDNGLTVQVPSYVLAGEKIIINTADNSFISRA</sequence>